<dbReference type="Proteomes" id="UP001177023">
    <property type="component" value="Unassembled WGS sequence"/>
</dbReference>
<evidence type="ECO:0000313" key="1">
    <source>
        <dbReference type="EMBL" id="CAJ0563569.1"/>
    </source>
</evidence>
<reference evidence="1" key="1">
    <citation type="submission" date="2023-06" db="EMBL/GenBank/DDBJ databases">
        <authorList>
            <person name="Delattre M."/>
        </authorList>
    </citation>
    <scope>NUCLEOTIDE SEQUENCE</scope>
    <source>
        <strain evidence="1">AF72</strain>
    </source>
</reference>
<dbReference type="AlphaFoldDB" id="A0AA36C8G9"/>
<comment type="caution">
    <text evidence="1">The sequence shown here is derived from an EMBL/GenBank/DDBJ whole genome shotgun (WGS) entry which is preliminary data.</text>
</comment>
<protein>
    <submittedName>
        <fullName evidence="1">Uncharacterized protein</fullName>
    </submittedName>
</protein>
<proteinExistence type="predicted"/>
<evidence type="ECO:0000313" key="2">
    <source>
        <dbReference type="Proteomes" id="UP001177023"/>
    </source>
</evidence>
<accession>A0AA36C8G9</accession>
<keyword evidence="2" id="KW-1185">Reference proteome</keyword>
<organism evidence="1 2">
    <name type="scientific">Mesorhabditis spiculigera</name>
    <dbReference type="NCBI Taxonomy" id="96644"/>
    <lineage>
        <taxon>Eukaryota</taxon>
        <taxon>Metazoa</taxon>
        <taxon>Ecdysozoa</taxon>
        <taxon>Nematoda</taxon>
        <taxon>Chromadorea</taxon>
        <taxon>Rhabditida</taxon>
        <taxon>Rhabditina</taxon>
        <taxon>Rhabditomorpha</taxon>
        <taxon>Rhabditoidea</taxon>
        <taxon>Rhabditidae</taxon>
        <taxon>Mesorhabditinae</taxon>
        <taxon>Mesorhabditis</taxon>
    </lineage>
</organism>
<dbReference type="EMBL" id="CATQJA010000725">
    <property type="protein sequence ID" value="CAJ0563569.1"/>
    <property type="molecule type" value="Genomic_DNA"/>
</dbReference>
<sequence>MGPGRLVKLCRRGASSYVESVRLLDHWQLHDDALSGEFPRGAFVLMVDKRPLIKKTGSDVQLVMHSFRDLRNNLSKYGLNFSIENSCLIDTVALFGTSLETVTPPEDLPVPPDERALLADGFLICAWPC</sequence>
<feature type="non-terminal residue" evidence="1">
    <location>
        <position position="1"/>
    </location>
</feature>
<gene>
    <name evidence="1" type="ORF">MSPICULIGERA_LOCUS2481</name>
</gene>
<name>A0AA36C8G9_9BILA</name>